<dbReference type="InterPro" id="IPR006156">
    <property type="entry name" value="Dihydroneopterin_aldolase"/>
</dbReference>
<evidence type="ECO:0000256" key="7">
    <source>
        <dbReference type="ARBA" id="ARBA00023239"/>
    </source>
</evidence>
<evidence type="ECO:0000256" key="6">
    <source>
        <dbReference type="ARBA" id="ARBA00023235"/>
    </source>
</evidence>
<comment type="catalytic activity">
    <reaction evidence="2 8">
        <text>7,8-dihydroneopterin = 6-hydroxymethyl-7,8-dihydropterin + glycolaldehyde</text>
        <dbReference type="Rhea" id="RHEA:10540"/>
        <dbReference type="ChEBI" id="CHEBI:17001"/>
        <dbReference type="ChEBI" id="CHEBI:17071"/>
        <dbReference type="ChEBI" id="CHEBI:44841"/>
        <dbReference type="EC" id="4.1.2.25"/>
    </reaction>
</comment>
<dbReference type="RefSeq" id="WP_126757837.1">
    <property type="nucleotide sequence ID" value="NZ_PIPQ01000006.1"/>
</dbReference>
<dbReference type="InterPro" id="IPR043133">
    <property type="entry name" value="GTP-CH-I_C/QueF"/>
</dbReference>
<dbReference type="SMART" id="SM00905">
    <property type="entry name" value="FolB"/>
    <property type="match status" value="1"/>
</dbReference>
<keyword evidence="7 8" id="KW-0456">Lyase</keyword>
<dbReference type="GO" id="GO:0005737">
    <property type="term" value="C:cytoplasm"/>
    <property type="evidence" value="ECO:0007669"/>
    <property type="project" value="TreeGrafter"/>
</dbReference>
<dbReference type="CDD" id="cd00534">
    <property type="entry name" value="DHNA_DHNTPE"/>
    <property type="match status" value="1"/>
</dbReference>
<keyword evidence="5 8" id="KW-0289">Folate biosynthesis</keyword>
<dbReference type="PANTHER" id="PTHR42844:SF1">
    <property type="entry name" value="DIHYDRONEOPTERIN ALDOLASE 1-RELATED"/>
    <property type="match status" value="1"/>
</dbReference>
<reference evidence="10 11" key="1">
    <citation type="journal article" date="2011" name="Front. Microbiol.">
        <title>Genomic signatures of strain selection and enhancement in Bacillus atrophaeus var. globigii, a historical biowarfare simulant.</title>
        <authorList>
            <person name="Gibbons H.S."/>
            <person name="Broomall S.M."/>
            <person name="McNew L.A."/>
            <person name="Daligault H."/>
            <person name="Chapman C."/>
            <person name="Bruce D."/>
            <person name="Karavis M."/>
            <person name="Krepps M."/>
            <person name="McGregor P.A."/>
            <person name="Hong C."/>
            <person name="Park K.H."/>
            <person name="Akmal A."/>
            <person name="Feldman A."/>
            <person name="Lin J.S."/>
            <person name="Chang W.E."/>
            <person name="Higgs B.W."/>
            <person name="Demirev P."/>
            <person name="Lindquist J."/>
            <person name="Liem A."/>
            <person name="Fochler E."/>
            <person name="Read T.D."/>
            <person name="Tapia R."/>
            <person name="Johnson S."/>
            <person name="Bishop-Lilly K.A."/>
            <person name="Detter C."/>
            <person name="Han C."/>
            <person name="Sozhamannan S."/>
            <person name="Rosenzweig C.N."/>
            <person name="Skowronski E.W."/>
        </authorList>
    </citation>
    <scope>NUCLEOTIDE SEQUENCE [LARGE SCALE GENOMIC DNA]</scope>
    <source>
        <strain evidence="10 11">AIT1</strain>
    </source>
</reference>
<evidence type="ECO:0000256" key="4">
    <source>
        <dbReference type="ARBA" id="ARBA00005708"/>
    </source>
</evidence>
<dbReference type="EC" id="4.1.2.25" evidence="8"/>
<name>A0A432WZY0_9GAMM</name>
<protein>
    <recommendedName>
        <fullName evidence="8">7,8-dihydroneopterin aldolase</fullName>
        <ecNumber evidence="8">4.1.2.25</ecNumber>
    </recommendedName>
</protein>
<evidence type="ECO:0000313" key="10">
    <source>
        <dbReference type="EMBL" id="RUO39337.1"/>
    </source>
</evidence>
<gene>
    <name evidence="10" type="primary">folB</name>
    <name evidence="10" type="ORF">CWE15_09425</name>
</gene>
<dbReference type="NCBIfam" id="TIGR00525">
    <property type="entry name" value="folB"/>
    <property type="match status" value="1"/>
</dbReference>
<organism evidence="10 11">
    <name type="scientific">Aliidiomarina taiwanensis</name>
    <dbReference type="NCBI Taxonomy" id="946228"/>
    <lineage>
        <taxon>Bacteria</taxon>
        <taxon>Pseudomonadati</taxon>
        <taxon>Pseudomonadota</taxon>
        <taxon>Gammaproteobacteria</taxon>
        <taxon>Alteromonadales</taxon>
        <taxon>Idiomarinaceae</taxon>
        <taxon>Aliidiomarina</taxon>
    </lineage>
</organism>
<dbReference type="GO" id="GO:0004150">
    <property type="term" value="F:dihydroneopterin aldolase activity"/>
    <property type="evidence" value="ECO:0007669"/>
    <property type="project" value="UniProtKB-UniRule"/>
</dbReference>
<dbReference type="GO" id="GO:0046654">
    <property type="term" value="P:tetrahydrofolate biosynthetic process"/>
    <property type="evidence" value="ECO:0007669"/>
    <property type="project" value="UniProtKB-UniRule"/>
</dbReference>
<comment type="similarity">
    <text evidence="4 8">Belongs to the DHNA family.</text>
</comment>
<comment type="catalytic activity">
    <reaction evidence="1">
        <text>7,8-dihydroneopterin = 7,8-dihydromonapterin</text>
        <dbReference type="Rhea" id="RHEA:45328"/>
        <dbReference type="ChEBI" id="CHEBI:17001"/>
        <dbReference type="ChEBI" id="CHEBI:71175"/>
        <dbReference type="EC" id="5.1.99.8"/>
    </reaction>
</comment>
<evidence type="ECO:0000256" key="1">
    <source>
        <dbReference type="ARBA" id="ARBA00000693"/>
    </source>
</evidence>
<sequence>MDTVSVKGLKVDATIGIFDWEQEIFQPLYIDLEMRWDNAKAAESGDIHDALDYAAVSSFVVELIESRPWGLIEEVAEQIAAGLFSQFQVPGARVTVNKPTAVPAANSVGVSIVRGEF</sequence>
<dbReference type="InterPro" id="IPR006157">
    <property type="entry name" value="FolB_dom"/>
</dbReference>
<dbReference type="GO" id="GO:0016853">
    <property type="term" value="F:isomerase activity"/>
    <property type="evidence" value="ECO:0007669"/>
    <property type="project" value="UniProtKB-KW"/>
</dbReference>
<comment type="pathway">
    <text evidence="3 8">Cofactor biosynthesis; tetrahydrofolate biosynthesis; 2-amino-4-hydroxy-6-hydroxymethyl-7,8-dihydropteridine diphosphate from 7,8-dihydroneopterin triphosphate: step 3/4.</text>
</comment>
<dbReference type="EMBL" id="PIPQ01000006">
    <property type="protein sequence ID" value="RUO39337.1"/>
    <property type="molecule type" value="Genomic_DNA"/>
</dbReference>
<dbReference type="Pfam" id="PF02152">
    <property type="entry name" value="FolB"/>
    <property type="match status" value="1"/>
</dbReference>
<evidence type="ECO:0000256" key="2">
    <source>
        <dbReference type="ARBA" id="ARBA00001353"/>
    </source>
</evidence>
<dbReference type="UniPathway" id="UPA00077">
    <property type="reaction ID" value="UER00154"/>
</dbReference>
<feature type="domain" description="Dihydroneopterin aldolase/epimerase" evidence="9">
    <location>
        <begin position="4"/>
        <end position="114"/>
    </location>
</feature>
<accession>A0A432WZY0</accession>
<evidence type="ECO:0000313" key="11">
    <source>
        <dbReference type="Proteomes" id="UP000286976"/>
    </source>
</evidence>
<proteinExistence type="inferred from homology"/>
<dbReference type="FunFam" id="3.30.1130.10:FF:000002">
    <property type="entry name" value="7,8-dihydroneopterin aldolase"/>
    <property type="match status" value="1"/>
</dbReference>
<dbReference type="Gene3D" id="3.30.1130.10">
    <property type="match status" value="1"/>
</dbReference>
<evidence type="ECO:0000256" key="5">
    <source>
        <dbReference type="ARBA" id="ARBA00022909"/>
    </source>
</evidence>
<dbReference type="AlphaFoldDB" id="A0A432WZY0"/>
<keyword evidence="11" id="KW-1185">Reference proteome</keyword>
<keyword evidence="6" id="KW-0413">Isomerase</keyword>
<dbReference type="SUPFAM" id="SSF55620">
    <property type="entry name" value="Tetrahydrobiopterin biosynthesis enzymes-like"/>
    <property type="match status" value="1"/>
</dbReference>
<comment type="caution">
    <text evidence="10">The sequence shown here is derived from an EMBL/GenBank/DDBJ whole genome shotgun (WGS) entry which is preliminary data.</text>
</comment>
<comment type="function">
    <text evidence="8">Catalyzes the conversion of 7,8-dihydroneopterin to 6-hydroxymethyl-7,8-dihydropterin.</text>
</comment>
<dbReference type="PANTHER" id="PTHR42844">
    <property type="entry name" value="DIHYDRONEOPTERIN ALDOLASE 1-RELATED"/>
    <property type="match status" value="1"/>
</dbReference>
<dbReference type="NCBIfam" id="TIGR00526">
    <property type="entry name" value="folB_dom"/>
    <property type="match status" value="1"/>
</dbReference>
<evidence type="ECO:0000256" key="3">
    <source>
        <dbReference type="ARBA" id="ARBA00005013"/>
    </source>
</evidence>
<evidence type="ECO:0000259" key="9">
    <source>
        <dbReference type="SMART" id="SM00905"/>
    </source>
</evidence>
<evidence type="ECO:0000256" key="8">
    <source>
        <dbReference type="RuleBase" id="RU362079"/>
    </source>
</evidence>
<dbReference type="Proteomes" id="UP000286976">
    <property type="component" value="Unassembled WGS sequence"/>
</dbReference>
<dbReference type="OrthoDB" id="9810587at2"/>
<dbReference type="GO" id="GO:0046656">
    <property type="term" value="P:folic acid biosynthetic process"/>
    <property type="evidence" value="ECO:0007669"/>
    <property type="project" value="UniProtKB-UniRule"/>
</dbReference>